<evidence type="ECO:0000313" key="3">
    <source>
        <dbReference type="Proteomes" id="UP000181909"/>
    </source>
</evidence>
<dbReference type="InterPro" id="IPR003141">
    <property type="entry name" value="Pol/His_phosphatase_N"/>
</dbReference>
<dbReference type="GO" id="GO:0004534">
    <property type="term" value="F:5'-3' RNA exonuclease activity"/>
    <property type="evidence" value="ECO:0007669"/>
    <property type="project" value="TreeGrafter"/>
</dbReference>
<dbReference type="AlphaFoldDB" id="A0A1K2EYV1"/>
<evidence type="ECO:0000259" key="1">
    <source>
        <dbReference type="SMART" id="SM00481"/>
    </source>
</evidence>
<name>A0A1K2EYV1_STRAR</name>
<protein>
    <recommendedName>
        <fullName evidence="1">Polymerase/histidinol phosphatase N-terminal domain-containing protein</fullName>
    </recommendedName>
</protein>
<dbReference type="GO" id="GO:0035312">
    <property type="term" value="F:5'-3' DNA exonuclease activity"/>
    <property type="evidence" value="ECO:0007669"/>
    <property type="project" value="TreeGrafter"/>
</dbReference>
<dbReference type="Gene3D" id="3.20.20.140">
    <property type="entry name" value="Metal-dependent hydrolases"/>
    <property type="match status" value="1"/>
</dbReference>
<organism evidence="2 3">
    <name type="scientific">Streptomyces atratus</name>
    <dbReference type="NCBI Taxonomy" id="1893"/>
    <lineage>
        <taxon>Bacteria</taxon>
        <taxon>Bacillati</taxon>
        <taxon>Actinomycetota</taxon>
        <taxon>Actinomycetes</taxon>
        <taxon>Kitasatosporales</taxon>
        <taxon>Streptomycetaceae</taxon>
        <taxon>Streptomyces</taxon>
    </lineage>
</organism>
<evidence type="ECO:0000313" key="2">
    <source>
        <dbReference type="EMBL" id="SFY40386.1"/>
    </source>
</evidence>
<dbReference type="Proteomes" id="UP000181909">
    <property type="component" value="Unassembled WGS sequence"/>
</dbReference>
<dbReference type="PANTHER" id="PTHR42924:SF3">
    <property type="entry name" value="POLYMERASE_HISTIDINOL PHOSPHATASE N-TERMINAL DOMAIN-CONTAINING PROTEIN"/>
    <property type="match status" value="1"/>
</dbReference>
<dbReference type="SMART" id="SM00481">
    <property type="entry name" value="POLIIIAc"/>
    <property type="match status" value="1"/>
</dbReference>
<dbReference type="PANTHER" id="PTHR42924">
    <property type="entry name" value="EXONUCLEASE"/>
    <property type="match status" value="1"/>
</dbReference>
<dbReference type="InterPro" id="IPR052018">
    <property type="entry name" value="PHP_domain"/>
</dbReference>
<dbReference type="CDD" id="cd07432">
    <property type="entry name" value="PHP_HisPPase"/>
    <property type="match status" value="1"/>
</dbReference>
<dbReference type="NCBIfam" id="NF038032">
    <property type="entry name" value="CehA_McbA_metalo"/>
    <property type="match status" value="1"/>
</dbReference>
<reference evidence="2 3" key="1">
    <citation type="submission" date="2016-11" db="EMBL/GenBank/DDBJ databases">
        <authorList>
            <person name="Jaros S."/>
            <person name="Januszkiewicz K."/>
            <person name="Wedrychowicz H."/>
        </authorList>
    </citation>
    <scope>NUCLEOTIDE SEQUENCE [LARGE SCALE GENOMIC DNA]</scope>
    <source>
        <strain evidence="2 3">OK807</strain>
    </source>
</reference>
<accession>A0A1K2EYV1</accession>
<gene>
    <name evidence="2" type="ORF">SAMN02787144_102533</name>
</gene>
<dbReference type="InterPro" id="IPR016195">
    <property type="entry name" value="Pol/histidinol_Pase-like"/>
</dbReference>
<proteinExistence type="predicted"/>
<dbReference type="RefSeq" id="WP_177328294.1">
    <property type="nucleotide sequence ID" value="NZ_CP108276.1"/>
</dbReference>
<feature type="domain" description="Polymerase/histidinol phosphatase N-terminal" evidence="1">
    <location>
        <begin position="21"/>
        <end position="85"/>
    </location>
</feature>
<dbReference type="SUPFAM" id="SSF89550">
    <property type="entry name" value="PHP domain-like"/>
    <property type="match status" value="1"/>
</dbReference>
<dbReference type="EMBL" id="FPJO01000025">
    <property type="protein sequence ID" value="SFY40386.1"/>
    <property type="molecule type" value="Genomic_DNA"/>
</dbReference>
<dbReference type="STRING" id="1893.SAMN02787144_102533"/>
<sequence length="329" mass="35271">MSGSEFPPTRVAGRGRGWYRGDCHVHSVHSDGRLTPEQLAAGARAAGLDFLATTEHNTSEAHGVWNRHIGDDLLVILGEEVTTRTGHWLALGIHPGQVVDWRYGLRDERVGRCLDEVHRAGGLCVAAHPHAPYASGTFMYPYQGFDAVEVWNGLWSSDEPWNADNEAALAEWGRGLAADVHRGRWRPAMGNSDTHLEDRIGIPHTVVLAEDLSVDAILAGIRAGRSWIAESAAVELSLTVSAGGRSAGIGERLKAGDAPAEVRVDVRGVPSGTVSFHTERGRAHHASLPASGPGTVEWRTDAAASAFVRVEVRRPDGRMAALGNPVVLT</sequence>